<feature type="chain" id="PRO_5013143733" evidence="1">
    <location>
        <begin position="21"/>
        <end position="201"/>
    </location>
</feature>
<comment type="caution">
    <text evidence="2">The sequence shown here is derived from an EMBL/GenBank/DDBJ whole genome shotgun (WGS) entry which is preliminary data.</text>
</comment>
<dbReference type="GeneID" id="33936520"/>
<gene>
    <name evidence="2" type="ORF">VFPPC_17575</name>
</gene>
<feature type="signal peptide" evidence="1">
    <location>
        <begin position="1"/>
        <end position="20"/>
    </location>
</feature>
<dbReference type="EMBL" id="LSBJ02000002">
    <property type="protein sequence ID" value="OWT43262.1"/>
    <property type="molecule type" value="Genomic_DNA"/>
</dbReference>
<accession>A0A219ARM2</accession>
<dbReference type="RefSeq" id="XP_022285701.1">
    <property type="nucleotide sequence ID" value="XM_022429272.1"/>
</dbReference>
<evidence type="ECO:0000313" key="2">
    <source>
        <dbReference type="EMBL" id="OWT43262.1"/>
    </source>
</evidence>
<keyword evidence="1" id="KW-0732">Signal</keyword>
<evidence type="ECO:0000313" key="3">
    <source>
        <dbReference type="Proteomes" id="UP000078397"/>
    </source>
</evidence>
<dbReference type="Proteomes" id="UP000078397">
    <property type="component" value="Unassembled WGS sequence"/>
</dbReference>
<name>A0A219ARM2_METCM</name>
<organism evidence="2 3">
    <name type="scientific">Pochonia chlamydosporia 170</name>
    <dbReference type="NCBI Taxonomy" id="1380566"/>
    <lineage>
        <taxon>Eukaryota</taxon>
        <taxon>Fungi</taxon>
        <taxon>Dikarya</taxon>
        <taxon>Ascomycota</taxon>
        <taxon>Pezizomycotina</taxon>
        <taxon>Sordariomycetes</taxon>
        <taxon>Hypocreomycetidae</taxon>
        <taxon>Hypocreales</taxon>
        <taxon>Clavicipitaceae</taxon>
        <taxon>Pochonia</taxon>
    </lineage>
</organism>
<dbReference type="KEGG" id="pchm:VFPPC_17575"/>
<evidence type="ECO:0000256" key="1">
    <source>
        <dbReference type="SAM" id="SignalP"/>
    </source>
</evidence>
<keyword evidence="3" id="KW-1185">Reference proteome</keyword>
<proteinExistence type="predicted"/>
<sequence>MLLALHTIFIFPMWLTKELAEQNSKFQVAKWFLDIRIQDMYQIPHVMALRDVIFGAYGVHHTCRYPRLAVGASLSVNHFSWSPQLGTSTQSALRRFPHATGPVPMDTSLDLLPDPNPDPPRQSFRLHHDKRITSRLAAMPPALNRPGTFASQGHAMAHPLKPESINRSRIETTRNPLDRLAGPSIRISVQAARRQTCHSKP</sequence>
<protein>
    <submittedName>
        <fullName evidence="2">Uncharacterized protein</fullName>
    </submittedName>
</protein>
<dbReference type="AlphaFoldDB" id="A0A219ARM2"/>
<reference evidence="2 3" key="1">
    <citation type="journal article" date="2016" name="PLoS Pathog.">
        <title>Biosynthesis of antibiotic leucinostatins in bio-control fungus Purpureocillium lilacinum and their inhibition on phytophthora revealed by genome mining.</title>
        <authorList>
            <person name="Wang G."/>
            <person name="Liu Z."/>
            <person name="Lin R."/>
            <person name="Li E."/>
            <person name="Mao Z."/>
            <person name="Ling J."/>
            <person name="Yang Y."/>
            <person name="Yin W.B."/>
            <person name="Xie B."/>
        </authorList>
    </citation>
    <scope>NUCLEOTIDE SEQUENCE [LARGE SCALE GENOMIC DNA]</scope>
    <source>
        <strain evidence="2">170</strain>
    </source>
</reference>